<dbReference type="SMART" id="SM01040">
    <property type="entry name" value="Bro-N"/>
    <property type="match status" value="1"/>
</dbReference>
<feature type="domain" description="Bro-N" evidence="1">
    <location>
        <begin position="2"/>
        <end position="106"/>
    </location>
</feature>
<sequence>MKSTIQPFDFRGHEVRVIQGDDGEPRWVAADVAKVLGFSEASAMTRHLDADEKGLSNWQTPGGEQQMITIAESGLYSAILRSRRPEAKDFKRWVTREVLPQIRKTGSYSAPLSDDEIVHRALQLTYRKVQELEAKVAEDAPKVAYHDEFVADEDLIQFRTLANQLEVGEKHLRQVLMARGWIYRRDYQRWSNKKNGLVTEYQWRAVADKKRYFRLIPAHDAPRLAGEVRQTLKITPAGAVAIERAMRRWAAEDVAA</sequence>
<comment type="caution">
    <text evidence="2">The sequence shown here is derived from an EMBL/GenBank/DDBJ whole genome shotgun (WGS) entry which is preliminary data.</text>
</comment>
<evidence type="ECO:0000313" key="2">
    <source>
        <dbReference type="EMBL" id="MFC3849778.1"/>
    </source>
</evidence>
<reference evidence="3" key="1">
    <citation type="journal article" date="2019" name="Int. J. Syst. Evol. Microbiol.">
        <title>The Global Catalogue of Microorganisms (GCM) 10K type strain sequencing project: providing services to taxonomists for standard genome sequencing and annotation.</title>
        <authorList>
            <consortium name="The Broad Institute Genomics Platform"/>
            <consortium name="The Broad Institute Genome Sequencing Center for Infectious Disease"/>
            <person name="Wu L."/>
            <person name="Ma J."/>
        </authorList>
    </citation>
    <scope>NUCLEOTIDE SEQUENCE [LARGE SCALE GENOMIC DNA]</scope>
    <source>
        <strain evidence="3">CCUG 53252</strain>
    </source>
</reference>
<keyword evidence="3" id="KW-1185">Reference proteome</keyword>
<dbReference type="InterPro" id="IPR003497">
    <property type="entry name" value="BRO_N_domain"/>
</dbReference>
<dbReference type="PROSITE" id="PS51750">
    <property type="entry name" value="BRO_N"/>
    <property type="match status" value="1"/>
</dbReference>
<name>A0ABV7ZPT5_9CORY</name>
<dbReference type="InterPro" id="IPR005039">
    <property type="entry name" value="Ant_C"/>
</dbReference>
<dbReference type="Proteomes" id="UP001595751">
    <property type="component" value="Unassembled WGS sequence"/>
</dbReference>
<evidence type="ECO:0000259" key="1">
    <source>
        <dbReference type="PROSITE" id="PS51750"/>
    </source>
</evidence>
<dbReference type="PANTHER" id="PTHR36180:SF2">
    <property type="entry name" value="BRO FAMILY PROTEIN"/>
    <property type="match status" value="1"/>
</dbReference>
<dbReference type="Pfam" id="PF02498">
    <property type="entry name" value="Bro-N"/>
    <property type="match status" value="1"/>
</dbReference>
<dbReference type="EMBL" id="JBHRZN010000002">
    <property type="protein sequence ID" value="MFC3849778.1"/>
    <property type="molecule type" value="Genomic_DNA"/>
</dbReference>
<dbReference type="Pfam" id="PF03374">
    <property type="entry name" value="ANT"/>
    <property type="match status" value="1"/>
</dbReference>
<organism evidence="2 3">
    <name type="scientific">Corynebacterium hansenii</name>
    <dbReference type="NCBI Taxonomy" id="394964"/>
    <lineage>
        <taxon>Bacteria</taxon>
        <taxon>Bacillati</taxon>
        <taxon>Actinomycetota</taxon>
        <taxon>Actinomycetes</taxon>
        <taxon>Mycobacteriales</taxon>
        <taxon>Corynebacteriaceae</taxon>
        <taxon>Corynebacterium</taxon>
    </lineage>
</organism>
<accession>A0ABV7ZPT5</accession>
<evidence type="ECO:0000313" key="3">
    <source>
        <dbReference type="Proteomes" id="UP001595751"/>
    </source>
</evidence>
<dbReference type="RefSeq" id="WP_290288818.1">
    <property type="nucleotide sequence ID" value="NZ_CP047211.1"/>
</dbReference>
<protein>
    <submittedName>
        <fullName evidence="2">BRO family protein</fullName>
    </submittedName>
</protein>
<dbReference type="PANTHER" id="PTHR36180">
    <property type="entry name" value="DNA-BINDING PROTEIN-RELATED-RELATED"/>
    <property type="match status" value="1"/>
</dbReference>
<gene>
    <name evidence="2" type="ORF">ACFORJ_06320</name>
</gene>
<proteinExistence type="predicted"/>